<dbReference type="SUPFAM" id="SSF47459">
    <property type="entry name" value="HLH, helix-loop-helix DNA-binding domain"/>
    <property type="match status" value="1"/>
</dbReference>
<dbReference type="PROSITE" id="PS50888">
    <property type="entry name" value="BHLH"/>
    <property type="match status" value="1"/>
</dbReference>
<dbReference type="EMBL" id="OU015568">
    <property type="protein sequence ID" value="CAG5082436.1"/>
    <property type="molecule type" value="Genomic_DNA"/>
</dbReference>
<dbReference type="Proteomes" id="UP001158576">
    <property type="component" value="Chromosome PAR"/>
</dbReference>
<evidence type="ECO:0000313" key="4">
    <source>
        <dbReference type="Proteomes" id="UP001158576"/>
    </source>
</evidence>
<feature type="region of interest" description="Disordered" evidence="1">
    <location>
        <begin position="1"/>
        <end position="45"/>
    </location>
</feature>
<organism evidence="3 4">
    <name type="scientific">Oikopleura dioica</name>
    <name type="common">Tunicate</name>
    <dbReference type="NCBI Taxonomy" id="34765"/>
    <lineage>
        <taxon>Eukaryota</taxon>
        <taxon>Metazoa</taxon>
        <taxon>Chordata</taxon>
        <taxon>Tunicata</taxon>
        <taxon>Appendicularia</taxon>
        <taxon>Copelata</taxon>
        <taxon>Oikopleuridae</taxon>
        <taxon>Oikopleura</taxon>
    </lineage>
</organism>
<gene>
    <name evidence="3" type="ORF">OKIOD_LOCUS1683</name>
</gene>
<proteinExistence type="predicted"/>
<evidence type="ECO:0000259" key="2">
    <source>
        <dbReference type="PROSITE" id="PS50888"/>
    </source>
</evidence>
<dbReference type="Pfam" id="PF00010">
    <property type="entry name" value="HLH"/>
    <property type="match status" value="1"/>
</dbReference>
<dbReference type="PANTHER" id="PTHR19290">
    <property type="entry name" value="BASIC HELIX-LOOP-HELIX PROTEIN NEUROGENIN-RELATED"/>
    <property type="match status" value="1"/>
</dbReference>
<reference evidence="3 4" key="1">
    <citation type="submission" date="2021-04" db="EMBL/GenBank/DDBJ databases">
        <authorList>
            <person name="Bliznina A."/>
        </authorList>
    </citation>
    <scope>NUCLEOTIDE SEQUENCE [LARGE SCALE GENOMIC DNA]</scope>
</reference>
<feature type="compositionally biased region" description="Polar residues" evidence="1">
    <location>
        <begin position="213"/>
        <end position="226"/>
    </location>
</feature>
<dbReference type="PANTHER" id="PTHR19290:SF163">
    <property type="entry name" value="BASIC HELIX-LOOP-HELIX NEURAL TRANSCRIPTION FACTOR TAP"/>
    <property type="match status" value="1"/>
</dbReference>
<dbReference type="InterPro" id="IPR050359">
    <property type="entry name" value="bHLH_transcription_factors"/>
</dbReference>
<dbReference type="SMART" id="SM00353">
    <property type="entry name" value="HLH"/>
    <property type="match status" value="1"/>
</dbReference>
<evidence type="ECO:0000256" key="1">
    <source>
        <dbReference type="SAM" id="MobiDB-lite"/>
    </source>
</evidence>
<dbReference type="CDD" id="cd11428">
    <property type="entry name" value="bHLH_TS_NGN"/>
    <property type="match status" value="1"/>
</dbReference>
<feature type="compositionally biased region" description="Low complexity" evidence="1">
    <location>
        <begin position="1"/>
        <end position="26"/>
    </location>
</feature>
<dbReference type="InterPro" id="IPR011598">
    <property type="entry name" value="bHLH_dom"/>
</dbReference>
<keyword evidence="4" id="KW-1185">Reference proteome</keyword>
<dbReference type="InterPro" id="IPR036638">
    <property type="entry name" value="HLH_DNA-bd_sf"/>
</dbReference>
<evidence type="ECO:0000313" key="3">
    <source>
        <dbReference type="EMBL" id="CAG5082436.1"/>
    </source>
</evidence>
<protein>
    <submittedName>
        <fullName evidence="3">Oidioi.mRNA.OKI2018_I69.PAR.g10125.t1.cds</fullName>
    </submittedName>
</protein>
<dbReference type="Gene3D" id="4.10.280.10">
    <property type="entry name" value="Helix-loop-helix DNA-binding domain"/>
    <property type="match status" value="1"/>
</dbReference>
<accession>A0ABN7RP76</accession>
<feature type="domain" description="BHLH" evidence="2">
    <location>
        <begin position="48"/>
        <end position="100"/>
    </location>
</feature>
<sequence>MNTTPKTEPMPNTPTPEAAAPAPQKASRGRKRRRDVSPDNPKSIIKQVRRCKANDRERNRMHGLNDALDELRAVLPTYPDESRLTKIETLRFAYSYIYALTNMLEKEGVDFDMPPGMRNEMMNPMQGMNDPYAASMFPQADPNSFIPQVPPSSMASGHIPPHTFDQNQTQSHYESIANDSGFADSPEGHRNIGSPGYPTPEAGKFEGGVSFSPDHSNATGYHQQSPVGMGVSMHHAGQQYPPAPLPYQQLGHPMMNPHFSQQMAMPGSDIPTPYACEEPPRPVSEFPTM</sequence>
<feature type="region of interest" description="Disordered" evidence="1">
    <location>
        <begin position="177"/>
        <end position="227"/>
    </location>
</feature>
<name>A0ABN7RP76_OIKDI</name>